<evidence type="ECO:0000256" key="1">
    <source>
        <dbReference type="SAM" id="MobiDB-lite"/>
    </source>
</evidence>
<dbReference type="EMBL" id="PGCJ01000974">
    <property type="protein sequence ID" value="PLW12682.1"/>
    <property type="molecule type" value="Genomic_DNA"/>
</dbReference>
<feature type="compositionally biased region" description="Basic and acidic residues" evidence="1">
    <location>
        <begin position="29"/>
        <end position="48"/>
    </location>
</feature>
<comment type="caution">
    <text evidence="2">The sequence shown here is derived from an EMBL/GenBank/DDBJ whole genome shotgun (WGS) entry which is preliminary data.</text>
</comment>
<feature type="region of interest" description="Disordered" evidence="1">
    <location>
        <begin position="1"/>
        <end position="145"/>
    </location>
</feature>
<name>A0A2N5SHE8_9BASI</name>
<proteinExistence type="predicted"/>
<evidence type="ECO:0000313" key="2">
    <source>
        <dbReference type="EMBL" id="PLW12682.1"/>
    </source>
</evidence>
<reference evidence="2 3" key="1">
    <citation type="submission" date="2017-11" db="EMBL/GenBank/DDBJ databases">
        <title>De novo assembly and phasing of dikaryotic genomes from two isolates of Puccinia coronata f. sp. avenae, the causal agent of oat crown rust.</title>
        <authorList>
            <person name="Miller M.E."/>
            <person name="Zhang Y."/>
            <person name="Omidvar V."/>
            <person name="Sperschneider J."/>
            <person name="Schwessinger B."/>
            <person name="Raley C."/>
            <person name="Palmer J.M."/>
            <person name="Garnica D."/>
            <person name="Upadhyaya N."/>
            <person name="Rathjen J."/>
            <person name="Taylor J.M."/>
            <person name="Park R.F."/>
            <person name="Dodds P.N."/>
            <person name="Hirsch C.D."/>
            <person name="Kianian S.F."/>
            <person name="Figueroa M."/>
        </authorList>
    </citation>
    <scope>NUCLEOTIDE SEQUENCE [LARGE SCALE GENOMIC DNA]</scope>
    <source>
        <strain evidence="2">12NC29</strain>
    </source>
</reference>
<keyword evidence="3" id="KW-1185">Reference proteome</keyword>
<dbReference type="AlphaFoldDB" id="A0A2N5SHE8"/>
<evidence type="ECO:0000313" key="3">
    <source>
        <dbReference type="Proteomes" id="UP000235388"/>
    </source>
</evidence>
<gene>
    <name evidence="2" type="ORF">PCANC_14440</name>
</gene>
<feature type="compositionally biased region" description="Polar residues" evidence="1">
    <location>
        <begin position="1"/>
        <end position="21"/>
    </location>
</feature>
<sequence length="145" mass="16079">MINQIQSLSATLHSSSRNDTPVETGETIKANKDQRQEAETNQRSKEESPGIEQTNLGNAQPEGATSKEIEALAKRLGMPKTGDKNFQGQPTSRKISLSHNSNPDPQILTVPISSPDQLPQKIKYRSHPTQRLHPTQPNLTQIQQH</sequence>
<accession>A0A2N5SHE8</accession>
<dbReference type="Proteomes" id="UP000235388">
    <property type="component" value="Unassembled WGS sequence"/>
</dbReference>
<feature type="compositionally biased region" description="Polar residues" evidence="1">
    <location>
        <begin position="84"/>
        <end position="104"/>
    </location>
</feature>
<organism evidence="2 3">
    <name type="scientific">Puccinia coronata f. sp. avenae</name>
    <dbReference type="NCBI Taxonomy" id="200324"/>
    <lineage>
        <taxon>Eukaryota</taxon>
        <taxon>Fungi</taxon>
        <taxon>Dikarya</taxon>
        <taxon>Basidiomycota</taxon>
        <taxon>Pucciniomycotina</taxon>
        <taxon>Pucciniomycetes</taxon>
        <taxon>Pucciniales</taxon>
        <taxon>Pucciniaceae</taxon>
        <taxon>Puccinia</taxon>
    </lineage>
</organism>
<feature type="compositionally biased region" description="Polar residues" evidence="1">
    <location>
        <begin position="131"/>
        <end position="145"/>
    </location>
</feature>
<protein>
    <submittedName>
        <fullName evidence="2">Uncharacterized protein</fullName>
    </submittedName>
</protein>